<organism evidence="1 2">
    <name type="scientific">Caerostris darwini</name>
    <dbReference type="NCBI Taxonomy" id="1538125"/>
    <lineage>
        <taxon>Eukaryota</taxon>
        <taxon>Metazoa</taxon>
        <taxon>Ecdysozoa</taxon>
        <taxon>Arthropoda</taxon>
        <taxon>Chelicerata</taxon>
        <taxon>Arachnida</taxon>
        <taxon>Araneae</taxon>
        <taxon>Araneomorphae</taxon>
        <taxon>Entelegynae</taxon>
        <taxon>Araneoidea</taxon>
        <taxon>Araneidae</taxon>
        <taxon>Caerostris</taxon>
    </lineage>
</organism>
<name>A0AAV4PKS3_9ARAC</name>
<comment type="caution">
    <text evidence="1">The sequence shown here is derived from an EMBL/GenBank/DDBJ whole genome shotgun (WGS) entry which is preliminary data.</text>
</comment>
<evidence type="ECO:0000313" key="2">
    <source>
        <dbReference type="Proteomes" id="UP001054837"/>
    </source>
</evidence>
<reference evidence="1 2" key="1">
    <citation type="submission" date="2021-06" db="EMBL/GenBank/DDBJ databases">
        <title>Caerostris darwini draft genome.</title>
        <authorList>
            <person name="Kono N."/>
            <person name="Arakawa K."/>
        </authorList>
    </citation>
    <scope>NUCLEOTIDE SEQUENCE [LARGE SCALE GENOMIC DNA]</scope>
</reference>
<gene>
    <name evidence="1" type="ORF">CDAR_532161</name>
</gene>
<evidence type="ECO:0000313" key="1">
    <source>
        <dbReference type="EMBL" id="GIX98222.1"/>
    </source>
</evidence>
<protein>
    <submittedName>
        <fullName evidence="1">Uncharacterized protein</fullName>
    </submittedName>
</protein>
<sequence length="110" mass="12779">MVKSFHWDQDGSGGLKSQFWVCLLQLRWHNFAILSSSISVLGRKKEKRNFNPRGVFLKLWWHNFSILSSSISAMRIVMWRSVVVHADFSFPPFPPSHWGGTTSPYYLHPS</sequence>
<dbReference type="Proteomes" id="UP001054837">
    <property type="component" value="Unassembled WGS sequence"/>
</dbReference>
<dbReference type="AlphaFoldDB" id="A0AAV4PKS3"/>
<keyword evidence="2" id="KW-1185">Reference proteome</keyword>
<proteinExistence type="predicted"/>
<accession>A0AAV4PKS3</accession>
<dbReference type="EMBL" id="BPLQ01003127">
    <property type="protein sequence ID" value="GIX98222.1"/>
    <property type="molecule type" value="Genomic_DNA"/>
</dbReference>